<feature type="compositionally biased region" description="Polar residues" evidence="1">
    <location>
        <begin position="39"/>
        <end position="54"/>
    </location>
</feature>
<dbReference type="EMBL" id="BLXT01003692">
    <property type="protein sequence ID" value="GFO02975.1"/>
    <property type="molecule type" value="Genomic_DNA"/>
</dbReference>
<gene>
    <name evidence="2" type="ORF">PoB_002948000</name>
</gene>
<dbReference type="AlphaFoldDB" id="A0AAV4A6H4"/>
<evidence type="ECO:0000256" key="1">
    <source>
        <dbReference type="SAM" id="MobiDB-lite"/>
    </source>
</evidence>
<protein>
    <submittedName>
        <fullName evidence="2">Uncharacterized protein</fullName>
    </submittedName>
</protein>
<evidence type="ECO:0000313" key="2">
    <source>
        <dbReference type="EMBL" id="GFO02975.1"/>
    </source>
</evidence>
<feature type="compositionally biased region" description="Polar residues" evidence="1">
    <location>
        <begin position="62"/>
        <end position="71"/>
    </location>
</feature>
<name>A0AAV4A6H4_9GAST</name>
<dbReference type="Proteomes" id="UP000735302">
    <property type="component" value="Unassembled WGS sequence"/>
</dbReference>
<evidence type="ECO:0000313" key="3">
    <source>
        <dbReference type="Proteomes" id="UP000735302"/>
    </source>
</evidence>
<keyword evidence="3" id="KW-1185">Reference proteome</keyword>
<accession>A0AAV4A6H4</accession>
<sequence>MKPSTFWTSRTGLALEKKGCFSKTGTQLLPRSPAKRNPARNSSRTPGLQQSFTYRTMRRTSTRNGLSSFLRKTTRRSAKR</sequence>
<reference evidence="2 3" key="1">
    <citation type="journal article" date="2021" name="Elife">
        <title>Chloroplast acquisition without the gene transfer in kleptoplastic sea slugs, Plakobranchus ocellatus.</title>
        <authorList>
            <person name="Maeda T."/>
            <person name="Takahashi S."/>
            <person name="Yoshida T."/>
            <person name="Shimamura S."/>
            <person name="Takaki Y."/>
            <person name="Nagai Y."/>
            <person name="Toyoda A."/>
            <person name="Suzuki Y."/>
            <person name="Arimoto A."/>
            <person name="Ishii H."/>
            <person name="Satoh N."/>
            <person name="Nishiyama T."/>
            <person name="Hasebe M."/>
            <person name="Maruyama T."/>
            <person name="Minagawa J."/>
            <person name="Obokata J."/>
            <person name="Shigenobu S."/>
        </authorList>
    </citation>
    <scope>NUCLEOTIDE SEQUENCE [LARGE SCALE GENOMIC DNA]</scope>
</reference>
<feature type="non-terminal residue" evidence="2">
    <location>
        <position position="80"/>
    </location>
</feature>
<proteinExistence type="predicted"/>
<feature type="region of interest" description="Disordered" evidence="1">
    <location>
        <begin position="23"/>
        <end position="80"/>
    </location>
</feature>
<comment type="caution">
    <text evidence="2">The sequence shown here is derived from an EMBL/GenBank/DDBJ whole genome shotgun (WGS) entry which is preliminary data.</text>
</comment>
<organism evidence="2 3">
    <name type="scientific">Plakobranchus ocellatus</name>
    <dbReference type="NCBI Taxonomy" id="259542"/>
    <lineage>
        <taxon>Eukaryota</taxon>
        <taxon>Metazoa</taxon>
        <taxon>Spiralia</taxon>
        <taxon>Lophotrochozoa</taxon>
        <taxon>Mollusca</taxon>
        <taxon>Gastropoda</taxon>
        <taxon>Heterobranchia</taxon>
        <taxon>Euthyneura</taxon>
        <taxon>Panpulmonata</taxon>
        <taxon>Sacoglossa</taxon>
        <taxon>Placobranchoidea</taxon>
        <taxon>Plakobranchidae</taxon>
        <taxon>Plakobranchus</taxon>
    </lineage>
</organism>